<organism evidence="5 6">
    <name type="scientific">Prochlorococcus marinus str. MIT 9116</name>
    <dbReference type="NCBI Taxonomy" id="167544"/>
    <lineage>
        <taxon>Bacteria</taxon>
        <taxon>Bacillati</taxon>
        <taxon>Cyanobacteriota</taxon>
        <taxon>Cyanophyceae</taxon>
        <taxon>Synechococcales</taxon>
        <taxon>Prochlorococcaceae</taxon>
        <taxon>Prochlorococcus</taxon>
    </lineage>
</organism>
<dbReference type="SUPFAM" id="SSF116726">
    <property type="entry name" value="TrkA C-terminal domain-like"/>
    <property type="match status" value="1"/>
</dbReference>
<feature type="domain" description="RCK N-terminal" evidence="3">
    <location>
        <begin position="119"/>
        <end position="237"/>
    </location>
</feature>
<dbReference type="InterPro" id="IPR050721">
    <property type="entry name" value="Trk_Ktr_HKT_K-transport"/>
</dbReference>
<dbReference type="Gene3D" id="3.30.70.1450">
    <property type="entry name" value="Regulator of K+ conductance, C-terminal domain"/>
    <property type="match status" value="1"/>
</dbReference>
<dbReference type="SUPFAM" id="SSF51735">
    <property type="entry name" value="NAD(P)-binding Rossmann-fold domains"/>
    <property type="match status" value="1"/>
</dbReference>
<dbReference type="Gene3D" id="1.10.287.70">
    <property type="match status" value="1"/>
</dbReference>
<dbReference type="Pfam" id="PF07885">
    <property type="entry name" value="Ion_trans_2"/>
    <property type="match status" value="1"/>
</dbReference>
<reference evidence="6" key="1">
    <citation type="journal article" date="2014" name="Sci. Data">
        <title>Genomes of diverse isolates of the marine cyanobacterium Prochlorococcus.</title>
        <authorList>
            <person name="Biller S."/>
            <person name="Berube P."/>
            <person name="Thompson J."/>
            <person name="Kelly L."/>
            <person name="Roggensack S."/>
            <person name="Awad L."/>
            <person name="Roache-Johnson K."/>
            <person name="Ding H."/>
            <person name="Giovannoni S.J."/>
            <person name="Moore L.R."/>
            <person name="Chisholm S.W."/>
        </authorList>
    </citation>
    <scope>NUCLEOTIDE SEQUENCE [LARGE SCALE GENOMIC DNA]</scope>
</reference>
<accession>A0A0A1ZSI1</accession>
<gene>
    <name evidence="5" type="ORF">EU93_0660</name>
</gene>
<proteinExistence type="predicted"/>
<dbReference type="InterPro" id="IPR013099">
    <property type="entry name" value="K_chnl_dom"/>
</dbReference>
<protein>
    <submittedName>
        <fullName evidence="5">Putative potassium channel</fullName>
    </submittedName>
</protein>
<dbReference type="Proteomes" id="UP000030491">
    <property type="component" value="Unassembled WGS sequence"/>
</dbReference>
<evidence type="ECO:0000256" key="2">
    <source>
        <dbReference type="SAM" id="Phobius"/>
    </source>
</evidence>
<comment type="caution">
    <text evidence="5">The sequence shown here is derived from an EMBL/GenBank/DDBJ whole genome shotgun (WGS) entry which is preliminary data.</text>
</comment>
<feature type="transmembrane region" description="Helical" evidence="2">
    <location>
        <begin position="50"/>
        <end position="68"/>
    </location>
</feature>
<evidence type="ECO:0000256" key="1">
    <source>
        <dbReference type="ARBA" id="ARBA00004651"/>
    </source>
</evidence>
<dbReference type="EMBL" id="JNAJ01000008">
    <property type="protein sequence ID" value="KGF92395.1"/>
    <property type="molecule type" value="Genomic_DNA"/>
</dbReference>
<comment type="subcellular location">
    <subcellularLocation>
        <location evidence="1">Cell membrane</location>
        <topology evidence="1">Multi-pass membrane protein</topology>
    </subcellularLocation>
</comment>
<evidence type="ECO:0000259" key="4">
    <source>
        <dbReference type="PROSITE" id="PS51202"/>
    </source>
</evidence>
<evidence type="ECO:0000313" key="5">
    <source>
        <dbReference type="EMBL" id="KGF92395.1"/>
    </source>
</evidence>
<dbReference type="PANTHER" id="PTHR43833:SF9">
    <property type="entry name" value="POTASSIUM CHANNEL PROTEIN YUGO-RELATED"/>
    <property type="match status" value="1"/>
</dbReference>
<evidence type="ECO:0000259" key="3">
    <source>
        <dbReference type="PROSITE" id="PS51201"/>
    </source>
</evidence>
<keyword evidence="2" id="KW-0812">Transmembrane</keyword>
<evidence type="ECO:0000313" key="6">
    <source>
        <dbReference type="Proteomes" id="UP000030491"/>
    </source>
</evidence>
<dbReference type="InterPro" id="IPR006037">
    <property type="entry name" value="RCK_C"/>
</dbReference>
<dbReference type="AlphaFoldDB" id="A0A0A1ZSI1"/>
<dbReference type="Pfam" id="PF02080">
    <property type="entry name" value="TrkA_C"/>
    <property type="match status" value="1"/>
</dbReference>
<dbReference type="Pfam" id="PF02254">
    <property type="entry name" value="TrkA_N"/>
    <property type="match status" value="1"/>
</dbReference>
<dbReference type="PROSITE" id="PS51201">
    <property type="entry name" value="RCK_N"/>
    <property type="match status" value="1"/>
</dbReference>
<keyword evidence="2" id="KW-0472">Membrane</keyword>
<dbReference type="InterPro" id="IPR036721">
    <property type="entry name" value="RCK_C_sf"/>
</dbReference>
<keyword evidence="5" id="KW-0813">Transport</keyword>
<dbReference type="InterPro" id="IPR036291">
    <property type="entry name" value="NAD(P)-bd_dom_sf"/>
</dbReference>
<keyword evidence="5" id="KW-0407">Ion channel</keyword>
<keyword evidence="2" id="KW-1133">Transmembrane helix</keyword>
<dbReference type="PROSITE" id="PS51202">
    <property type="entry name" value="RCK_C"/>
    <property type="match status" value="1"/>
</dbReference>
<dbReference type="GO" id="GO:0008324">
    <property type="term" value="F:monoatomic cation transmembrane transporter activity"/>
    <property type="evidence" value="ECO:0007669"/>
    <property type="project" value="InterPro"/>
</dbReference>
<dbReference type="GO" id="GO:0005886">
    <property type="term" value="C:plasma membrane"/>
    <property type="evidence" value="ECO:0007669"/>
    <property type="project" value="UniProtKB-SubCell"/>
</dbReference>
<sequence length="353" mass="39127">MVMKPRLFEFYFIKDYLRPWFGLVSSLFFLFLLGAIGYRITEGWEWSDCLWMVLITITTIGFGEVQPLSPEGRIVTLLVIVGGLIFIQFTFQKAVRLFESGYFQRVNELRFKRILRKMENHVILCGYGRVGQEISNQIKAQNIPIIVVESDEDRKKIAEENGLEVLCADATLDETLKLAGLEKCKSLVVTLPNDASNLYVVLSAKGIRSSIRVISRAGTEEAASKLRLAGASIVVSPYIAAGRAMASMALRPIAIDFLDLLAGSECEIEEFELSNDISLFETAEKRSLFELGIGKKSGAKILAIKENEKLVTNPGGNFILQPGQVLIAFGSKEQLNILIGLLGNLVVAVELLK</sequence>
<feature type="domain" description="RCK C-terminal" evidence="4">
    <location>
        <begin position="255"/>
        <end position="344"/>
    </location>
</feature>
<keyword evidence="5" id="KW-0406">Ion transport</keyword>
<feature type="transmembrane region" description="Helical" evidence="2">
    <location>
        <begin position="74"/>
        <end position="91"/>
    </location>
</feature>
<dbReference type="SUPFAM" id="SSF81324">
    <property type="entry name" value="Voltage-gated potassium channels"/>
    <property type="match status" value="1"/>
</dbReference>
<dbReference type="PANTHER" id="PTHR43833">
    <property type="entry name" value="POTASSIUM CHANNEL PROTEIN 2-RELATED-RELATED"/>
    <property type="match status" value="1"/>
</dbReference>
<name>A0A0A1ZSI1_PROMR</name>
<feature type="transmembrane region" description="Helical" evidence="2">
    <location>
        <begin position="20"/>
        <end position="38"/>
    </location>
</feature>
<dbReference type="Gene3D" id="3.40.50.720">
    <property type="entry name" value="NAD(P)-binding Rossmann-like Domain"/>
    <property type="match status" value="1"/>
</dbReference>
<dbReference type="GO" id="GO:0006813">
    <property type="term" value="P:potassium ion transport"/>
    <property type="evidence" value="ECO:0007669"/>
    <property type="project" value="InterPro"/>
</dbReference>
<dbReference type="InterPro" id="IPR003148">
    <property type="entry name" value="RCK_N"/>
</dbReference>